<keyword evidence="2" id="KW-1185">Reference proteome</keyword>
<reference evidence="1 2" key="1">
    <citation type="submission" date="2024-02" db="EMBL/GenBank/DDBJ databases">
        <authorList>
            <person name="Vignale AGUSTIN F."/>
            <person name="Sosa J E."/>
            <person name="Modenutti C."/>
        </authorList>
    </citation>
    <scope>NUCLEOTIDE SEQUENCE [LARGE SCALE GENOMIC DNA]</scope>
</reference>
<dbReference type="Proteomes" id="UP001642360">
    <property type="component" value="Unassembled WGS sequence"/>
</dbReference>
<proteinExistence type="predicted"/>
<dbReference type="EMBL" id="CAUOFW020001162">
    <property type="protein sequence ID" value="CAK9141677.1"/>
    <property type="molecule type" value="Genomic_DNA"/>
</dbReference>
<protein>
    <submittedName>
        <fullName evidence="1">Uncharacterized protein</fullName>
    </submittedName>
</protein>
<gene>
    <name evidence="1" type="ORF">ILEXP_LOCUS9270</name>
</gene>
<accession>A0ABC8RBR7</accession>
<dbReference type="AlphaFoldDB" id="A0ABC8RBR7"/>
<organism evidence="1 2">
    <name type="scientific">Ilex paraguariensis</name>
    <name type="common">yerba mate</name>
    <dbReference type="NCBI Taxonomy" id="185542"/>
    <lineage>
        <taxon>Eukaryota</taxon>
        <taxon>Viridiplantae</taxon>
        <taxon>Streptophyta</taxon>
        <taxon>Embryophyta</taxon>
        <taxon>Tracheophyta</taxon>
        <taxon>Spermatophyta</taxon>
        <taxon>Magnoliopsida</taxon>
        <taxon>eudicotyledons</taxon>
        <taxon>Gunneridae</taxon>
        <taxon>Pentapetalae</taxon>
        <taxon>asterids</taxon>
        <taxon>campanulids</taxon>
        <taxon>Aquifoliales</taxon>
        <taxon>Aquifoliaceae</taxon>
        <taxon>Ilex</taxon>
    </lineage>
</organism>
<evidence type="ECO:0000313" key="2">
    <source>
        <dbReference type="Proteomes" id="UP001642360"/>
    </source>
</evidence>
<evidence type="ECO:0000313" key="1">
    <source>
        <dbReference type="EMBL" id="CAK9141677.1"/>
    </source>
</evidence>
<name>A0ABC8RBR7_9AQUA</name>
<sequence length="243" mass="27082">MLSSNLARTSTTDDPWVVCRIFRKRNFPKTLQSPQCTLSSPDSRAQPHNSIENDVVLSKTFKNKAKCCKQQKREIIDRNINNSKILHYPNQIDRQISEEFPNMFLPFPIPSPAIPRVSTSFPVSNLAVNLESCFEDCDLLLNEMLSETEPSSTNPSSACTLKIGEAPEERPRGWAAVDQLVASQLNGQSETPEQLSGYGHSTKDFCLSPLDDVPSFQLCSNGPNQAAQVGAELQWGQLPRLEF</sequence>
<comment type="caution">
    <text evidence="1">The sequence shown here is derived from an EMBL/GenBank/DDBJ whole genome shotgun (WGS) entry which is preliminary data.</text>
</comment>